<dbReference type="AlphaFoldDB" id="A0A845Q7N1"/>
<evidence type="ECO:0000256" key="5">
    <source>
        <dbReference type="HAMAP-Rule" id="MF_00340"/>
    </source>
</evidence>
<dbReference type="HAMAP" id="MF_00340">
    <property type="entry name" value="Ribosomal_bL32"/>
    <property type="match status" value="1"/>
</dbReference>
<dbReference type="NCBIfam" id="TIGR01031">
    <property type="entry name" value="rpmF_bact"/>
    <property type="match status" value="1"/>
</dbReference>
<evidence type="ECO:0000256" key="2">
    <source>
        <dbReference type="ARBA" id="ARBA00022980"/>
    </source>
</evidence>
<evidence type="ECO:0000256" key="3">
    <source>
        <dbReference type="ARBA" id="ARBA00023274"/>
    </source>
</evidence>
<dbReference type="GeneID" id="300653396"/>
<dbReference type="Proteomes" id="UP000470384">
    <property type="component" value="Unassembled WGS sequence"/>
</dbReference>
<dbReference type="OrthoDB" id="9801927at2"/>
<evidence type="ECO:0000256" key="4">
    <source>
        <dbReference type="ARBA" id="ARBA00035178"/>
    </source>
</evidence>
<dbReference type="PANTHER" id="PTHR35534:SF1">
    <property type="entry name" value="LARGE RIBOSOMAL SUBUNIT PROTEIN BL32"/>
    <property type="match status" value="1"/>
</dbReference>
<dbReference type="RefSeq" id="WP_027840597.1">
    <property type="nucleotide sequence ID" value="NZ_BMHN01000001.1"/>
</dbReference>
<dbReference type="GO" id="GO:0006412">
    <property type="term" value="P:translation"/>
    <property type="evidence" value="ECO:0007669"/>
    <property type="project" value="UniProtKB-UniRule"/>
</dbReference>
<dbReference type="Pfam" id="PF01783">
    <property type="entry name" value="Ribosomal_L32p"/>
    <property type="match status" value="1"/>
</dbReference>
<dbReference type="InterPro" id="IPR011332">
    <property type="entry name" value="Ribosomal_zn-bd"/>
</dbReference>
<accession>A0A845Q7N1</accession>
<dbReference type="SUPFAM" id="SSF57829">
    <property type="entry name" value="Zn-binding ribosomal proteins"/>
    <property type="match status" value="1"/>
</dbReference>
<gene>
    <name evidence="5" type="primary">rpmF</name>
    <name evidence="7" type="ORF">GTQ45_01565</name>
</gene>
<evidence type="ECO:0000256" key="6">
    <source>
        <dbReference type="SAM" id="MobiDB-lite"/>
    </source>
</evidence>
<keyword evidence="8" id="KW-1185">Reference proteome</keyword>
<dbReference type="InterPro" id="IPR044957">
    <property type="entry name" value="Ribosomal_bL32_bact"/>
</dbReference>
<dbReference type="GO" id="GO:0003735">
    <property type="term" value="F:structural constituent of ribosome"/>
    <property type="evidence" value="ECO:0007669"/>
    <property type="project" value="InterPro"/>
</dbReference>
<feature type="compositionally biased region" description="Basic residues" evidence="6">
    <location>
        <begin position="7"/>
        <end position="20"/>
    </location>
</feature>
<evidence type="ECO:0000313" key="7">
    <source>
        <dbReference type="EMBL" id="NBG94417.1"/>
    </source>
</evidence>
<keyword evidence="3 5" id="KW-0687">Ribonucleoprotein</keyword>
<organism evidence="7 8">
    <name type="scientific">Pyruvatibacter mobilis</name>
    <dbReference type="NCBI Taxonomy" id="1712261"/>
    <lineage>
        <taxon>Bacteria</taxon>
        <taxon>Pseudomonadati</taxon>
        <taxon>Pseudomonadota</taxon>
        <taxon>Alphaproteobacteria</taxon>
        <taxon>Hyphomicrobiales</taxon>
        <taxon>Parvibaculaceae</taxon>
        <taxon>Pyruvatibacter</taxon>
    </lineage>
</organism>
<reference evidence="7 8" key="1">
    <citation type="journal article" date="2016" name="Int. J. Syst. Evol. Microbiol.">
        <title>Pyruvatibacter mobilis gen. nov., sp. nov., a marine bacterium from the culture broth of Picochlorum sp. 122.</title>
        <authorList>
            <person name="Wang G."/>
            <person name="Tang M."/>
            <person name="Wu H."/>
            <person name="Dai S."/>
            <person name="Li T."/>
            <person name="Chen C."/>
            <person name="He H."/>
            <person name="Fan J."/>
            <person name="Xiang W."/>
            <person name="Li X."/>
        </authorList>
    </citation>
    <scope>NUCLEOTIDE SEQUENCE [LARGE SCALE GENOMIC DNA]</scope>
    <source>
        <strain evidence="7 8">GYP-11</strain>
    </source>
</reference>
<sequence>MAVPRSKVTKMKRGQRRSHHALSQPAYVENADSGELHRPHHIDLKSGMYRGRQVLEPKDDA</sequence>
<protein>
    <recommendedName>
        <fullName evidence="4 5">Large ribosomal subunit protein bL32</fullName>
    </recommendedName>
</protein>
<comment type="caution">
    <text evidence="7">The sequence shown here is derived from an EMBL/GenBank/DDBJ whole genome shotgun (WGS) entry which is preliminary data.</text>
</comment>
<evidence type="ECO:0000313" key="8">
    <source>
        <dbReference type="Proteomes" id="UP000470384"/>
    </source>
</evidence>
<proteinExistence type="inferred from homology"/>
<keyword evidence="2 5" id="KW-0689">Ribosomal protein</keyword>
<evidence type="ECO:0000256" key="1">
    <source>
        <dbReference type="ARBA" id="ARBA00008560"/>
    </source>
</evidence>
<dbReference type="PANTHER" id="PTHR35534">
    <property type="entry name" value="50S RIBOSOMAL PROTEIN L32"/>
    <property type="match status" value="1"/>
</dbReference>
<dbReference type="GO" id="GO:0015934">
    <property type="term" value="C:large ribosomal subunit"/>
    <property type="evidence" value="ECO:0007669"/>
    <property type="project" value="InterPro"/>
</dbReference>
<name>A0A845Q7N1_9HYPH</name>
<comment type="similarity">
    <text evidence="1 5">Belongs to the bacterial ribosomal protein bL32 family.</text>
</comment>
<dbReference type="EMBL" id="WXYQ01000001">
    <property type="protein sequence ID" value="NBG94417.1"/>
    <property type="molecule type" value="Genomic_DNA"/>
</dbReference>
<feature type="region of interest" description="Disordered" evidence="6">
    <location>
        <begin position="1"/>
        <end position="26"/>
    </location>
</feature>
<dbReference type="InterPro" id="IPR002677">
    <property type="entry name" value="Ribosomal_bL32"/>
</dbReference>